<dbReference type="InterPro" id="IPR047872">
    <property type="entry name" value="EFG_IV"/>
</dbReference>
<comment type="similarity">
    <text evidence="1">Belongs to the TRAFAC class translation factor GTPase superfamily. Classic translation factor GTPase family. EF-G/EF-2 subfamily.</text>
</comment>
<dbReference type="InterPro" id="IPR005225">
    <property type="entry name" value="Small_GTP-bd"/>
</dbReference>
<dbReference type="Gene3D" id="3.30.70.240">
    <property type="match status" value="1"/>
</dbReference>
<dbReference type="InterPro" id="IPR020568">
    <property type="entry name" value="Ribosomal_Su5_D2-typ_SF"/>
</dbReference>
<dbReference type="SMART" id="SM00889">
    <property type="entry name" value="EFG_IV"/>
    <property type="match status" value="1"/>
</dbReference>
<dbReference type="SUPFAM" id="SSF52540">
    <property type="entry name" value="P-loop containing nucleoside triphosphate hydrolases"/>
    <property type="match status" value="1"/>
</dbReference>
<dbReference type="Pfam" id="PF03764">
    <property type="entry name" value="EFG_IV"/>
    <property type="match status" value="1"/>
</dbReference>
<dbReference type="PANTHER" id="PTHR43261:SF7">
    <property type="entry name" value="ELONGATION FACTOR G-LIKE PROTEIN"/>
    <property type="match status" value="1"/>
</dbReference>
<dbReference type="InterPro" id="IPR014721">
    <property type="entry name" value="Ribsml_uS5_D2-typ_fold_subgr"/>
</dbReference>
<dbReference type="AlphaFoldDB" id="A0A8J6N327"/>
<dbReference type="Proteomes" id="UP000603545">
    <property type="component" value="Unassembled WGS sequence"/>
</dbReference>
<dbReference type="Pfam" id="PF00679">
    <property type="entry name" value="EFG_C"/>
    <property type="match status" value="1"/>
</dbReference>
<dbReference type="Pfam" id="PF00009">
    <property type="entry name" value="GTP_EFTU"/>
    <property type="match status" value="1"/>
</dbReference>
<organism evidence="10 11">
    <name type="scientific">Candidatus Desulfaltia bathyphila</name>
    <dbReference type="NCBI Taxonomy" id="2841697"/>
    <lineage>
        <taxon>Bacteria</taxon>
        <taxon>Pseudomonadati</taxon>
        <taxon>Thermodesulfobacteriota</taxon>
        <taxon>Desulfobacteria</taxon>
        <taxon>Desulfobacterales</taxon>
        <taxon>Desulfobacterales incertae sedis</taxon>
        <taxon>Candidatus Desulfaltia</taxon>
    </lineage>
</organism>
<dbReference type="CDD" id="cd04088">
    <property type="entry name" value="EFG_mtEFG_II"/>
    <property type="match status" value="1"/>
</dbReference>
<protein>
    <recommendedName>
        <fullName evidence="2 8">Elongation factor G</fullName>
    </recommendedName>
</protein>
<evidence type="ECO:0000313" key="10">
    <source>
        <dbReference type="EMBL" id="MBC8198650.1"/>
    </source>
</evidence>
<dbReference type="InterPro" id="IPR035649">
    <property type="entry name" value="EFG_V"/>
</dbReference>
<dbReference type="CDD" id="cd16262">
    <property type="entry name" value="EFG_III"/>
    <property type="match status" value="1"/>
</dbReference>
<gene>
    <name evidence="10" type="primary">fusA</name>
    <name evidence="10" type="ORF">H8E80_01190</name>
</gene>
<dbReference type="Pfam" id="PF22042">
    <property type="entry name" value="EF-G_D2"/>
    <property type="match status" value="1"/>
</dbReference>
<dbReference type="SUPFAM" id="SSF50447">
    <property type="entry name" value="Translation proteins"/>
    <property type="match status" value="1"/>
</dbReference>
<keyword evidence="5" id="KW-0648">Protein biosynthesis</keyword>
<reference evidence="10 11" key="1">
    <citation type="submission" date="2020-08" db="EMBL/GenBank/DDBJ databases">
        <title>Bridging the membrane lipid divide: bacteria of the FCB group superphylum have the potential to synthesize archaeal ether lipids.</title>
        <authorList>
            <person name="Villanueva L."/>
            <person name="Von Meijenfeldt F.A.B."/>
            <person name="Westbye A.B."/>
            <person name="Yadav S."/>
            <person name="Hopmans E.C."/>
            <person name="Dutilh B.E."/>
            <person name="Sinninghe Damste J.S."/>
        </authorList>
    </citation>
    <scope>NUCLEOTIDE SEQUENCE [LARGE SCALE GENOMIC DNA]</scope>
    <source>
        <strain evidence="10">NIOZ-UU82</strain>
    </source>
</reference>
<accession>A0A8J6N327</accession>
<evidence type="ECO:0000256" key="6">
    <source>
        <dbReference type="ARBA" id="ARBA00023134"/>
    </source>
</evidence>
<dbReference type="GO" id="GO:0005525">
    <property type="term" value="F:GTP binding"/>
    <property type="evidence" value="ECO:0007669"/>
    <property type="project" value="UniProtKB-UniRule"/>
</dbReference>
<dbReference type="NCBIfam" id="NF009381">
    <property type="entry name" value="PRK12740.1-5"/>
    <property type="match status" value="1"/>
</dbReference>
<dbReference type="PROSITE" id="PS51722">
    <property type="entry name" value="G_TR_2"/>
    <property type="match status" value="1"/>
</dbReference>
<keyword evidence="4 10" id="KW-0251">Elongation factor</keyword>
<evidence type="ECO:0000313" key="11">
    <source>
        <dbReference type="Proteomes" id="UP000603545"/>
    </source>
</evidence>
<name>A0A8J6N327_9BACT</name>
<dbReference type="SUPFAM" id="SSF54211">
    <property type="entry name" value="Ribosomal protein S5 domain 2-like"/>
    <property type="match status" value="1"/>
</dbReference>
<dbReference type="Gene3D" id="3.30.230.10">
    <property type="match status" value="1"/>
</dbReference>
<dbReference type="InterPro" id="IPR009000">
    <property type="entry name" value="Transl_B-barrel_sf"/>
</dbReference>
<keyword evidence="3" id="KW-0547">Nucleotide-binding</keyword>
<dbReference type="FunFam" id="3.30.70.240:FF:000001">
    <property type="entry name" value="Elongation factor G"/>
    <property type="match status" value="1"/>
</dbReference>
<dbReference type="GO" id="GO:0003924">
    <property type="term" value="F:GTPase activity"/>
    <property type="evidence" value="ECO:0007669"/>
    <property type="project" value="InterPro"/>
</dbReference>
<comment type="caution">
    <text evidence="10">The sequence shown here is derived from an EMBL/GenBank/DDBJ whole genome shotgun (WGS) entry which is preliminary data.</text>
</comment>
<dbReference type="NCBIfam" id="TIGR00231">
    <property type="entry name" value="small_GTP"/>
    <property type="match status" value="1"/>
</dbReference>
<evidence type="ECO:0000256" key="8">
    <source>
        <dbReference type="NCBIfam" id="TIGR00484"/>
    </source>
</evidence>
<keyword evidence="6" id="KW-0342">GTP-binding</keyword>
<dbReference type="Pfam" id="PF14492">
    <property type="entry name" value="EFG_III"/>
    <property type="match status" value="1"/>
</dbReference>
<dbReference type="FunFam" id="3.30.230.10:FF:000003">
    <property type="entry name" value="Elongation factor G"/>
    <property type="match status" value="1"/>
</dbReference>
<evidence type="ECO:0000256" key="2">
    <source>
        <dbReference type="ARBA" id="ARBA00017872"/>
    </source>
</evidence>
<dbReference type="InterPro" id="IPR041095">
    <property type="entry name" value="EFG_II"/>
</dbReference>
<dbReference type="NCBIfam" id="NF009891">
    <property type="entry name" value="PRK13351.1-1"/>
    <property type="match status" value="1"/>
</dbReference>
<dbReference type="Gene3D" id="3.40.50.300">
    <property type="entry name" value="P-loop containing nucleotide triphosphate hydrolases"/>
    <property type="match status" value="1"/>
</dbReference>
<evidence type="ECO:0000256" key="1">
    <source>
        <dbReference type="ARBA" id="ARBA00005870"/>
    </source>
</evidence>
<dbReference type="CDD" id="cd03713">
    <property type="entry name" value="EFG_mtEFG_C"/>
    <property type="match status" value="1"/>
</dbReference>
<dbReference type="Gene3D" id="2.40.30.10">
    <property type="entry name" value="Translation factors"/>
    <property type="match status" value="1"/>
</dbReference>
<dbReference type="PANTHER" id="PTHR43261">
    <property type="entry name" value="TRANSLATION ELONGATION FACTOR G-RELATED"/>
    <property type="match status" value="1"/>
</dbReference>
<evidence type="ECO:0000259" key="9">
    <source>
        <dbReference type="PROSITE" id="PS51722"/>
    </source>
</evidence>
<dbReference type="InterPro" id="IPR004540">
    <property type="entry name" value="Transl_elong_EFG/EF2"/>
</dbReference>
<dbReference type="SUPFAM" id="SSF54980">
    <property type="entry name" value="EF-G C-terminal domain-like"/>
    <property type="match status" value="2"/>
</dbReference>
<dbReference type="InterPro" id="IPR027417">
    <property type="entry name" value="P-loop_NTPase"/>
</dbReference>
<dbReference type="GO" id="GO:0003746">
    <property type="term" value="F:translation elongation factor activity"/>
    <property type="evidence" value="ECO:0007669"/>
    <property type="project" value="UniProtKB-UniRule"/>
</dbReference>
<evidence type="ECO:0000256" key="3">
    <source>
        <dbReference type="ARBA" id="ARBA00022741"/>
    </source>
</evidence>
<comment type="function">
    <text evidence="7">Catalyzes the GTP-dependent ribosomal translocation step during translation elongation. During this step, the ribosome changes from the pre-translocational (PRE) to the post-translocational (POST) state as the newly formed A-site-bound peptidyl-tRNA and P-site-bound deacylated tRNA move to the P and E sites, respectively. Catalyzes the coordinated movement of the two tRNA molecules, the mRNA and conformational changes in the ribosome.</text>
</comment>
<dbReference type="NCBIfam" id="NF009379">
    <property type="entry name" value="PRK12740.1-3"/>
    <property type="match status" value="1"/>
</dbReference>
<feature type="domain" description="Tr-type G" evidence="9">
    <location>
        <begin position="6"/>
        <end position="278"/>
    </location>
</feature>
<dbReference type="GO" id="GO:0032790">
    <property type="term" value="P:ribosome disassembly"/>
    <property type="evidence" value="ECO:0007669"/>
    <property type="project" value="TreeGrafter"/>
</dbReference>
<dbReference type="InterPro" id="IPR009022">
    <property type="entry name" value="EFG_III"/>
</dbReference>
<dbReference type="CDD" id="cd01434">
    <property type="entry name" value="EFG_mtEFG1_IV"/>
    <property type="match status" value="1"/>
</dbReference>
<evidence type="ECO:0000256" key="5">
    <source>
        <dbReference type="ARBA" id="ARBA00022917"/>
    </source>
</evidence>
<sequence length="703" mass="77438">MTDMTENLRNIAFVSHGGAGKTSLAEVMLFNAGIINRLGRVEDGNTVMDFEPEELKRNTSVSSGFHQFKRGEEVISLIDTPGDQNFFSDTKSCMQAADGIVVLIDAVDGVKVQTEMAWDFAEEFNLPCIIFINKMDRERADFFRTFKDAADCFKPKPIILQLPIGTEADFKGVVDLIRMKAYTYNSDGKATQGDIPSDMQELVEKEREALVENIAEVDDDLLERYLDGETLSDDNIITGLRKGVLSRAIVPVLCGSATSNIGIDLLSDTIVKCMPSPVDRGVITGTDSEGKNEIKQSPDPNAPFSGFVFKTVADPYAGRLSIFRIVSGTLGSDGTFYNANKNSKERFTQLLRLAGKEQKPITEAGPGSIVAVAKLKDTTTGDTLCDEANKIKFKCADPLPPVISFAIEPKSKDDEDKIFTSLSKLLEEDIALKLTRNSETKEILLSGRGQVHIETVIEKLKRKFNVKVNLNTPKVPYKETIKKKVRVQGKHKKQSGGHGQYGDCWIRIEPLPRGKGFEFVNSIVGGSIPKTYIPAVEKGIVEASQKGVLVGFPCVDFRVILDDGSYHAVDSSEMAFKIAGSIAFKKAVEEANPVLLEPIMKVSITTPDEYMGDIMGDLNSRRGRVLGMDNKGKNQIINATVPMAEFLTYAPDIKSMTGGRGMFSMEFSHYDEVPAQISQKLIEEIKKGNRSRLSVHSSQFFQP</sequence>
<evidence type="ECO:0000256" key="7">
    <source>
        <dbReference type="ARBA" id="ARBA00024731"/>
    </source>
</evidence>
<evidence type="ECO:0000256" key="4">
    <source>
        <dbReference type="ARBA" id="ARBA00022768"/>
    </source>
</evidence>
<proteinExistence type="inferred from homology"/>
<dbReference type="InterPro" id="IPR053905">
    <property type="entry name" value="EF-G-like_DII"/>
</dbReference>
<dbReference type="Gene3D" id="3.30.70.870">
    <property type="entry name" value="Elongation Factor G (Translational Gtpase), domain 3"/>
    <property type="match status" value="1"/>
</dbReference>
<dbReference type="InterPro" id="IPR000640">
    <property type="entry name" value="EFG_V-like"/>
</dbReference>
<dbReference type="EMBL" id="JACNLL010000016">
    <property type="protein sequence ID" value="MBC8198650.1"/>
    <property type="molecule type" value="Genomic_DNA"/>
</dbReference>
<dbReference type="InterPro" id="IPR035647">
    <property type="entry name" value="EFG_III/V"/>
</dbReference>
<dbReference type="InterPro" id="IPR005517">
    <property type="entry name" value="Transl_elong_EFG/EF2_IV"/>
</dbReference>
<dbReference type="NCBIfam" id="TIGR00484">
    <property type="entry name" value="EF-G"/>
    <property type="match status" value="1"/>
</dbReference>
<dbReference type="InterPro" id="IPR000795">
    <property type="entry name" value="T_Tr_GTP-bd_dom"/>
</dbReference>
<dbReference type="CDD" id="cd04170">
    <property type="entry name" value="EF-G_bact"/>
    <property type="match status" value="1"/>
</dbReference>
<dbReference type="SMART" id="SM00838">
    <property type="entry name" value="EFG_C"/>
    <property type="match status" value="1"/>
</dbReference>